<evidence type="ECO:0000256" key="5">
    <source>
        <dbReference type="NCBIfam" id="TIGR00559"/>
    </source>
</evidence>
<feature type="binding site" evidence="4">
    <location>
        <position position="119"/>
    </location>
    <ligand>
        <name>1-deoxy-D-xylulose 5-phosphate</name>
        <dbReference type="ChEBI" id="CHEBI:57792"/>
    </ligand>
</feature>
<evidence type="ECO:0000256" key="3">
    <source>
        <dbReference type="ARBA" id="ARBA00023096"/>
    </source>
</evidence>
<reference evidence="6 7" key="1">
    <citation type="submission" date="2020-10" db="EMBL/GenBank/DDBJ databases">
        <title>Connecting structure to function with the recovery of over 1000 high-quality activated sludge metagenome-assembled genomes encoding full-length rRNA genes using long-read sequencing.</title>
        <authorList>
            <person name="Singleton C.M."/>
            <person name="Petriglieri F."/>
            <person name="Kristensen J.M."/>
            <person name="Kirkegaard R.H."/>
            <person name="Michaelsen T.Y."/>
            <person name="Andersen M.H."/>
            <person name="Karst S.M."/>
            <person name="Dueholm M.S."/>
            <person name="Nielsen P.H."/>
            <person name="Albertsen M."/>
        </authorList>
    </citation>
    <scope>NUCLEOTIDE SEQUENCE [LARGE SCALE GENOMIC DNA]</scope>
    <source>
        <strain evidence="6">OdNE_18-Q3-R46-58_MAXAC.008</strain>
    </source>
</reference>
<dbReference type="NCBIfam" id="TIGR00559">
    <property type="entry name" value="pdxJ"/>
    <property type="match status" value="1"/>
</dbReference>
<dbReference type="GO" id="GO:0005829">
    <property type="term" value="C:cytosol"/>
    <property type="evidence" value="ECO:0007669"/>
    <property type="project" value="TreeGrafter"/>
</dbReference>
<dbReference type="AlphaFoldDB" id="A0A936K5W8"/>
<feature type="binding site" evidence="4">
    <location>
        <position position="64"/>
    </location>
    <ligand>
        <name>1-deoxy-D-xylulose 5-phosphate</name>
        <dbReference type="ChEBI" id="CHEBI:57792"/>
    </ligand>
</feature>
<dbReference type="HAMAP" id="MF_00279">
    <property type="entry name" value="PdxJ"/>
    <property type="match status" value="1"/>
</dbReference>
<dbReference type="InterPro" id="IPR004569">
    <property type="entry name" value="PyrdxlP_synth_PdxJ"/>
</dbReference>
<name>A0A936K5W8_9BACT</name>
<comment type="catalytic activity">
    <reaction evidence="4">
        <text>3-amino-2-oxopropyl phosphate + 1-deoxy-D-xylulose 5-phosphate = pyridoxine 5'-phosphate + phosphate + 2 H2O + H(+)</text>
        <dbReference type="Rhea" id="RHEA:15265"/>
        <dbReference type="ChEBI" id="CHEBI:15377"/>
        <dbReference type="ChEBI" id="CHEBI:15378"/>
        <dbReference type="ChEBI" id="CHEBI:43474"/>
        <dbReference type="ChEBI" id="CHEBI:57279"/>
        <dbReference type="ChEBI" id="CHEBI:57792"/>
        <dbReference type="ChEBI" id="CHEBI:58589"/>
        <dbReference type="EC" id="2.6.99.2"/>
    </reaction>
</comment>
<comment type="function">
    <text evidence="4">Catalyzes the complicated ring closure reaction between the two acyclic compounds 1-deoxy-D-xylulose-5-phosphate (DXP) and 3-amino-2-oxopropyl phosphate (1-amino-acetone-3-phosphate or AAP) to form pyridoxine 5'-phosphate (PNP) and inorganic phosphate.</text>
</comment>
<dbReference type="NCBIfam" id="NF003627">
    <property type="entry name" value="PRK05265.1-5"/>
    <property type="match status" value="1"/>
</dbReference>
<keyword evidence="2 4" id="KW-0808">Transferase</keyword>
<feature type="active site" description="Proton acceptor" evidence="4">
    <location>
        <position position="62"/>
    </location>
</feature>
<dbReference type="InterPro" id="IPR013785">
    <property type="entry name" value="Aldolase_TIM"/>
</dbReference>
<keyword evidence="3 4" id="KW-0664">Pyridoxine biosynthesis</keyword>
<feature type="binding site" evidence="4">
    <location>
        <begin position="28"/>
        <end position="29"/>
    </location>
    <ligand>
        <name>1-deoxy-D-xylulose 5-phosphate</name>
        <dbReference type="ChEBI" id="CHEBI:57792"/>
    </ligand>
</feature>
<dbReference type="Proteomes" id="UP000709959">
    <property type="component" value="Unassembled WGS sequence"/>
</dbReference>
<dbReference type="NCBIfam" id="NF003625">
    <property type="entry name" value="PRK05265.1-3"/>
    <property type="match status" value="1"/>
</dbReference>
<comment type="caution">
    <text evidence="6">The sequence shown here is derived from an EMBL/GenBank/DDBJ whole genome shotgun (WGS) entry which is preliminary data.</text>
</comment>
<dbReference type="GO" id="GO:0008615">
    <property type="term" value="P:pyridoxine biosynthetic process"/>
    <property type="evidence" value="ECO:0007669"/>
    <property type="project" value="UniProtKB-UniRule"/>
</dbReference>
<feature type="binding site" evidence="4">
    <location>
        <position position="211"/>
    </location>
    <ligand>
        <name>3-amino-2-oxopropyl phosphate</name>
        <dbReference type="ChEBI" id="CHEBI:57279"/>
    </ligand>
</feature>
<feature type="binding site" evidence="4">
    <location>
        <position position="26"/>
    </location>
    <ligand>
        <name>3-amino-2-oxopropyl phosphate</name>
        <dbReference type="ChEBI" id="CHEBI:57279"/>
    </ligand>
</feature>
<feature type="site" description="Transition state stabilizer" evidence="4">
    <location>
        <position position="170"/>
    </location>
</feature>
<dbReference type="Pfam" id="PF03740">
    <property type="entry name" value="PdxJ"/>
    <property type="match status" value="1"/>
</dbReference>
<sequence>MPTGHQHWVSYKSFPERALNLRLGVNVDHVATLRQARGGHEPEPVAAALLAQSAGAHGITVHLRGDRRHIQERDLRLLKEVLAVPLNVECAATPEALEAVIPTKPSWVTLVPESREELTTQGGLDAIFLQGMLKPVIRELRGAGILVSLFVDPVLDQVKMAAKLEADAVELNTGTYSDLPLGSDPSPELGRLREAARLASRLGLRVLAGHGLNLQNVGPVAAIPEVEELNIGHSLIGRAVLVGLERAVEELLTAMGEACP</sequence>
<evidence type="ECO:0000256" key="4">
    <source>
        <dbReference type="HAMAP-Rule" id="MF_00279"/>
    </source>
</evidence>
<evidence type="ECO:0000313" key="6">
    <source>
        <dbReference type="EMBL" id="MBK8571565.1"/>
    </source>
</evidence>
<dbReference type="InterPro" id="IPR036130">
    <property type="entry name" value="Pyridoxine-5'_phos_synth"/>
</dbReference>
<accession>A0A936K5W8</accession>
<evidence type="ECO:0000313" key="7">
    <source>
        <dbReference type="Proteomes" id="UP000709959"/>
    </source>
</evidence>
<comment type="subunit">
    <text evidence="4">Homooctamer; tetramer of dimers.</text>
</comment>
<dbReference type="Gene3D" id="3.20.20.70">
    <property type="entry name" value="Aldolase class I"/>
    <property type="match status" value="1"/>
</dbReference>
<dbReference type="EMBL" id="JADKCH010000001">
    <property type="protein sequence ID" value="MBK8571565.1"/>
    <property type="molecule type" value="Genomic_DNA"/>
</dbReference>
<evidence type="ECO:0000256" key="2">
    <source>
        <dbReference type="ARBA" id="ARBA00022679"/>
    </source>
</evidence>
<comment type="subcellular location">
    <subcellularLocation>
        <location evidence="4">Cytoplasm</location>
    </subcellularLocation>
</comment>
<keyword evidence="1 4" id="KW-0963">Cytoplasm</keyword>
<feature type="binding site" evidence="4">
    <location>
        <begin position="232"/>
        <end position="233"/>
    </location>
    <ligand>
        <name>3-amino-2-oxopropyl phosphate</name>
        <dbReference type="ChEBI" id="CHEBI:57279"/>
    </ligand>
</feature>
<gene>
    <name evidence="4" type="primary">pdxJ</name>
    <name evidence="6" type="ORF">IPN91_02765</name>
</gene>
<dbReference type="PANTHER" id="PTHR30456:SF0">
    <property type="entry name" value="PYRIDOXINE 5'-PHOSPHATE SYNTHASE"/>
    <property type="match status" value="1"/>
</dbReference>
<organism evidence="6 7">
    <name type="scientific">Candidatus Geothrix odensensis</name>
    <dbReference type="NCBI Taxonomy" id="2954440"/>
    <lineage>
        <taxon>Bacteria</taxon>
        <taxon>Pseudomonadati</taxon>
        <taxon>Acidobacteriota</taxon>
        <taxon>Holophagae</taxon>
        <taxon>Holophagales</taxon>
        <taxon>Holophagaceae</taxon>
        <taxon>Geothrix</taxon>
    </lineage>
</organism>
<dbReference type="GO" id="GO:0033856">
    <property type="term" value="F:pyridoxine 5'-phosphate synthase activity"/>
    <property type="evidence" value="ECO:0007669"/>
    <property type="project" value="UniProtKB-UniRule"/>
</dbReference>
<feature type="binding site" evidence="4">
    <location>
        <position position="37"/>
    </location>
    <ligand>
        <name>3-amino-2-oxopropyl phosphate</name>
        <dbReference type="ChEBI" id="CHEBI:57279"/>
    </ligand>
</feature>
<comment type="pathway">
    <text evidence="4">Cofactor biosynthesis; pyridoxine 5'-phosphate biosynthesis; pyridoxine 5'-phosphate from D-erythrose 4-phosphate: step 5/5.</text>
</comment>
<protein>
    <recommendedName>
        <fullName evidence="4 5">Pyridoxine 5'-phosphate synthase</fullName>
        <shortName evidence="4">PNP synthase</shortName>
        <ecNumber evidence="4 5">2.6.99.2</ecNumber>
    </recommendedName>
</protein>
<dbReference type="EC" id="2.6.99.2" evidence="4 5"/>
<comment type="similarity">
    <text evidence="4">Belongs to the PNP synthase family.</text>
</comment>
<feature type="binding site" evidence="4">
    <location>
        <position position="69"/>
    </location>
    <ligand>
        <name>1-deoxy-D-xylulose 5-phosphate</name>
        <dbReference type="ChEBI" id="CHEBI:57792"/>
    </ligand>
</feature>
<feature type="active site" description="Proton donor" evidence="4">
    <location>
        <position position="210"/>
    </location>
</feature>
<dbReference type="SUPFAM" id="SSF63892">
    <property type="entry name" value="Pyridoxine 5'-phosphate synthase"/>
    <property type="match status" value="1"/>
</dbReference>
<proteinExistence type="inferred from homology"/>
<evidence type="ECO:0000256" key="1">
    <source>
        <dbReference type="ARBA" id="ARBA00022490"/>
    </source>
</evidence>
<feature type="active site" description="Proton acceptor" evidence="4">
    <location>
        <position position="89"/>
    </location>
</feature>
<dbReference type="CDD" id="cd00003">
    <property type="entry name" value="PNPsynthase"/>
    <property type="match status" value="1"/>
</dbReference>
<dbReference type="PANTHER" id="PTHR30456">
    <property type="entry name" value="PYRIDOXINE 5'-PHOSPHATE SYNTHASE"/>
    <property type="match status" value="1"/>
</dbReference>